<dbReference type="EMBL" id="LT838272">
    <property type="protein sequence ID" value="SMB98297.1"/>
    <property type="molecule type" value="Genomic_DNA"/>
</dbReference>
<evidence type="ECO:0000256" key="5">
    <source>
        <dbReference type="ARBA" id="ARBA00023167"/>
    </source>
</evidence>
<dbReference type="GO" id="GO:0004414">
    <property type="term" value="F:homoserine O-acetyltransferase activity"/>
    <property type="evidence" value="ECO:0007669"/>
    <property type="project" value="UniProtKB-UniRule"/>
</dbReference>
<dbReference type="InterPro" id="IPR008220">
    <property type="entry name" value="HAT_MetX-like"/>
</dbReference>
<evidence type="ECO:0000259" key="9">
    <source>
        <dbReference type="Pfam" id="PF00561"/>
    </source>
</evidence>
<feature type="binding site" evidence="7">
    <location>
        <position position="223"/>
    </location>
    <ligand>
        <name>substrate</name>
    </ligand>
</feature>
<comment type="pathway">
    <text evidence="7">Amino-acid biosynthesis; L-methionine biosynthesis via de novo pathway; O-acetyl-L-homoserine from L-homoserine: step 1/1.</text>
</comment>
<dbReference type="InterPro" id="IPR000073">
    <property type="entry name" value="AB_hydrolase_1"/>
</dbReference>
<keyword evidence="3 7" id="KW-0028">Amino-acid biosynthesis</keyword>
<organism evidence="10 11">
    <name type="scientific">Thermanaeromonas toyohensis ToBE</name>
    <dbReference type="NCBI Taxonomy" id="698762"/>
    <lineage>
        <taxon>Bacteria</taxon>
        <taxon>Bacillati</taxon>
        <taxon>Bacillota</taxon>
        <taxon>Clostridia</taxon>
        <taxon>Neomoorellales</taxon>
        <taxon>Neomoorellaceae</taxon>
        <taxon>Thermanaeromonas</taxon>
    </lineage>
</organism>
<dbReference type="FunFam" id="1.10.1740.110:FF:000001">
    <property type="entry name" value="Homoserine O-acetyltransferase"/>
    <property type="match status" value="1"/>
</dbReference>
<dbReference type="InterPro" id="IPR029058">
    <property type="entry name" value="AB_hydrolase_fold"/>
</dbReference>
<evidence type="ECO:0000256" key="7">
    <source>
        <dbReference type="HAMAP-Rule" id="MF_00296"/>
    </source>
</evidence>
<dbReference type="HAMAP" id="MF_00296">
    <property type="entry name" value="MetX_acyltransf"/>
    <property type="match status" value="1"/>
</dbReference>
<keyword evidence="5 7" id="KW-0486">Methionine biosynthesis</keyword>
<dbReference type="PIRSF" id="PIRSF000443">
    <property type="entry name" value="Homoser_Ac_trans"/>
    <property type="match status" value="1"/>
</dbReference>
<dbReference type="AlphaFoldDB" id="A0A1W1VY50"/>
<keyword evidence="4 7" id="KW-0808">Transferase</keyword>
<comment type="function">
    <text evidence="7">Transfers an acetyl group from acetyl-CoA to L-homoserine, forming acetyl-L-homoserine.</text>
</comment>
<reference evidence="10 11" key="1">
    <citation type="submission" date="2017-04" db="EMBL/GenBank/DDBJ databases">
        <authorList>
            <person name="Afonso C.L."/>
            <person name="Miller P.J."/>
            <person name="Scott M.A."/>
            <person name="Spackman E."/>
            <person name="Goraichik I."/>
            <person name="Dimitrov K.M."/>
            <person name="Suarez D.L."/>
            <person name="Swayne D.E."/>
        </authorList>
    </citation>
    <scope>NUCLEOTIDE SEQUENCE [LARGE SCALE GENOMIC DNA]</scope>
    <source>
        <strain evidence="10 11">ToBE</strain>
    </source>
</reference>
<dbReference type="Pfam" id="PF00561">
    <property type="entry name" value="Abhydrolase_1"/>
    <property type="match status" value="1"/>
</dbReference>
<dbReference type="EC" id="2.3.1.31" evidence="7"/>
<dbReference type="PANTHER" id="PTHR32268">
    <property type="entry name" value="HOMOSERINE O-ACETYLTRANSFERASE"/>
    <property type="match status" value="1"/>
</dbReference>
<evidence type="ECO:0000256" key="3">
    <source>
        <dbReference type="ARBA" id="ARBA00022605"/>
    </source>
</evidence>
<comment type="subunit">
    <text evidence="1 7">Homodimer.</text>
</comment>
<dbReference type="PANTHER" id="PTHR32268:SF11">
    <property type="entry name" value="HOMOSERINE O-ACETYLTRANSFERASE"/>
    <property type="match status" value="1"/>
</dbReference>
<proteinExistence type="inferred from homology"/>
<feature type="active site" description="Nucleophile" evidence="7 8">
    <location>
        <position position="154"/>
    </location>
</feature>
<comment type="similarity">
    <text evidence="7">Belongs to the AB hydrolase superfamily. MetX family.</text>
</comment>
<feature type="domain" description="AB hydrolase-1" evidence="9">
    <location>
        <begin position="48"/>
        <end position="356"/>
    </location>
</feature>
<dbReference type="GO" id="GO:0005737">
    <property type="term" value="C:cytoplasm"/>
    <property type="evidence" value="ECO:0007669"/>
    <property type="project" value="UniProtKB-SubCell"/>
</dbReference>
<keyword evidence="2 7" id="KW-0963">Cytoplasm</keyword>
<comment type="catalytic activity">
    <reaction evidence="7">
        <text>L-homoserine + acetyl-CoA = O-acetyl-L-homoserine + CoA</text>
        <dbReference type="Rhea" id="RHEA:13701"/>
        <dbReference type="ChEBI" id="CHEBI:57287"/>
        <dbReference type="ChEBI" id="CHEBI:57288"/>
        <dbReference type="ChEBI" id="CHEBI:57476"/>
        <dbReference type="ChEBI" id="CHEBI:57716"/>
        <dbReference type="EC" id="2.3.1.31"/>
    </reaction>
</comment>
<dbReference type="NCBIfam" id="TIGR01392">
    <property type="entry name" value="homoserO_Ac_trn"/>
    <property type="match status" value="1"/>
</dbReference>
<comment type="caution">
    <text evidence="7">Lacks conserved residue(s) required for the propagation of feature annotation.</text>
</comment>
<feature type="active site" evidence="7 8">
    <location>
        <position position="351"/>
    </location>
</feature>
<name>A0A1W1VY50_9FIRM</name>
<comment type="subcellular location">
    <subcellularLocation>
        <location evidence="7">Cytoplasm</location>
    </subcellularLocation>
</comment>
<gene>
    <name evidence="7" type="primary">metXA</name>
    <name evidence="10" type="ORF">SAMN00808754_2255</name>
</gene>
<dbReference type="GO" id="GO:0009086">
    <property type="term" value="P:methionine biosynthetic process"/>
    <property type="evidence" value="ECO:0007669"/>
    <property type="project" value="UniProtKB-UniRule"/>
</dbReference>
<dbReference type="SUPFAM" id="SSF53474">
    <property type="entry name" value="alpha/beta-Hydrolases"/>
    <property type="match status" value="1"/>
</dbReference>
<keyword evidence="11" id="KW-1185">Reference proteome</keyword>
<dbReference type="OrthoDB" id="9800754at2"/>
<dbReference type="UniPathway" id="UPA00051">
    <property type="reaction ID" value="UER00074"/>
</dbReference>
<dbReference type="Gene3D" id="1.10.1740.110">
    <property type="match status" value="1"/>
</dbReference>
<evidence type="ECO:0000256" key="1">
    <source>
        <dbReference type="ARBA" id="ARBA00011738"/>
    </source>
</evidence>
<dbReference type="Proteomes" id="UP000192569">
    <property type="component" value="Chromosome I"/>
</dbReference>
<evidence type="ECO:0000313" key="10">
    <source>
        <dbReference type="EMBL" id="SMB98297.1"/>
    </source>
</evidence>
<dbReference type="Gene3D" id="3.40.50.1820">
    <property type="entry name" value="alpha/beta hydrolase"/>
    <property type="match status" value="1"/>
</dbReference>
<dbReference type="RefSeq" id="WP_157109940.1">
    <property type="nucleotide sequence ID" value="NZ_LT838272.1"/>
</dbReference>
<evidence type="ECO:0000256" key="8">
    <source>
        <dbReference type="PIRSR" id="PIRSR000443-1"/>
    </source>
</evidence>
<keyword evidence="6 7" id="KW-0012">Acyltransferase</keyword>
<dbReference type="GO" id="GO:0009092">
    <property type="term" value="P:homoserine metabolic process"/>
    <property type="evidence" value="ECO:0007669"/>
    <property type="project" value="TreeGrafter"/>
</dbReference>
<evidence type="ECO:0000256" key="2">
    <source>
        <dbReference type="ARBA" id="ARBA00022490"/>
    </source>
</evidence>
<dbReference type="NCBIfam" id="NF001209">
    <property type="entry name" value="PRK00175.1"/>
    <property type="match status" value="1"/>
</dbReference>
<sequence>MGDVGIVKTQYHTFASPPHEFVLECGEKLGPITVAYETYGRLNSSGDNAILILHALTGSAHAAGWHRADERKPGWWDPMVGPGRPLDTDRYFVICSNVLGSCYGTTGPSSPNPSTGKPYGLDFPVITVRDMVRVQRVLLEELGVKRLVTAIGGSLGGMQALEWGVLYPELLSSLIVIAAPGRTSAMNIAFNTVQREAIYMDPAWRGGDYYGTPGPERGLALARMIGTITYKSDESWSFKFGRVMNGQPEDFFRLESRFEVENYLYYQGRKLVERFDANCYLYLTKAMDLHDVGRGFSSYEEALSRIICPCLVIGISSDILYPPYQVKEIAEIINKTGGRAIYKELVSPYGHDAFLIEFTKLGMMVAEFLKEMGP</sequence>
<evidence type="ECO:0000313" key="11">
    <source>
        <dbReference type="Proteomes" id="UP000192569"/>
    </source>
</evidence>
<feature type="binding site" evidence="7">
    <location>
        <position position="352"/>
    </location>
    <ligand>
        <name>substrate</name>
    </ligand>
</feature>
<protein>
    <recommendedName>
        <fullName evidence="7">Homoserine O-acetyltransferase</fullName>
        <shortName evidence="7">HAT</shortName>
        <ecNumber evidence="7">2.3.1.31</ecNumber>
    </recommendedName>
    <alternativeName>
        <fullName evidence="7">Homoserine transacetylase</fullName>
        <shortName evidence="7">HTA</shortName>
    </alternativeName>
</protein>
<accession>A0A1W1VY50</accession>
<dbReference type="STRING" id="698762.SAMN00808754_2255"/>
<evidence type="ECO:0000256" key="4">
    <source>
        <dbReference type="ARBA" id="ARBA00022679"/>
    </source>
</evidence>
<evidence type="ECO:0000256" key="6">
    <source>
        <dbReference type="ARBA" id="ARBA00023315"/>
    </source>
</evidence>
<feature type="active site" evidence="7 8">
    <location>
        <position position="318"/>
    </location>
</feature>